<keyword evidence="1" id="KW-1133">Transmembrane helix</keyword>
<keyword evidence="1" id="KW-0472">Membrane</keyword>
<dbReference type="Proteomes" id="UP000550401">
    <property type="component" value="Unassembled WGS sequence"/>
</dbReference>
<name>A0A839F3W0_9GAMM</name>
<feature type="transmembrane region" description="Helical" evidence="1">
    <location>
        <begin position="107"/>
        <end position="125"/>
    </location>
</feature>
<keyword evidence="1" id="KW-0812">Transmembrane</keyword>
<keyword evidence="3" id="KW-1185">Reference proteome</keyword>
<evidence type="ECO:0000313" key="3">
    <source>
        <dbReference type="Proteomes" id="UP000550401"/>
    </source>
</evidence>
<accession>A0A839F3W0</accession>
<feature type="transmembrane region" description="Helical" evidence="1">
    <location>
        <begin position="146"/>
        <end position="168"/>
    </location>
</feature>
<protein>
    <submittedName>
        <fullName evidence="2">Uncharacterized protein</fullName>
    </submittedName>
</protein>
<comment type="caution">
    <text evidence="2">The sequence shown here is derived from an EMBL/GenBank/DDBJ whole genome shotgun (WGS) entry which is preliminary data.</text>
</comment>
<sequence length="209" mass="22815">MPRHRAGFAGLAVVAAVATWLLLAGPDRVLGIDAGNAGVFLLMAVGWGSLYAISRIPDGGLGETMSPGEWRAWLGLAFTLVIAAYSLVHAPVFQGPPLWHNPDANRVGRNVVMLLVAWMILARVLDARWRRGVRQDERDREIEARGAGAARLALVVILVGYAVLLSFSPTERLDWAVPPLIGHLLIVALVVSCAFEYLVIGFGYWRDRR</sequence>
<reference evidence="2 3" key="1">
    <citation type="submission" date="2020-07" db="EMBL/GenBank/DDBJ databases">
        <title>Genomic Encyclopedia of Type Strains, Phase IV (KMG-V): Genome sequencing to study the core and pangenomes of soil and plant-associated prokaryotes.</title>
        <authorList>
            <person name="Whitman W."/>
        </authorList>
    </citation>
    <scope>NUCLEOTIDE SEQUENCE [LARGE SCALE GENOMIC DNA]</scope>
    <source>
        <strain evidence="2 3">RH2WT43</strain>
    </source>
</reference>
<evidence type="ECO:0000256" key="1">
    <source>
        <dbReference type="SAM" id="Phobius"/>
    </source>
</evidence>
<evidence type="ECO:0000313" key="2">
    <source>
        <dbReference type="EMBL" id="MBA8886984.1"/>
    </source>
</evidence>
<proteinExistence type="predicted"/>
<organism evidence="2 3">
    <name type="scientific">Dokdonella fugitiva</name>
    <dbReference type="NCBI Taxonomy" id="328517"/>
    <lineage>
        <taxon>Bacteria</taxon>
        <taxon>Pseudomonadati</taxon>
        <taxon>Pseudomonadota</taxon>
        <taxon>Gammaproteobacteria</taxon>
        <taxon>Lysobacterales</taxon>
        <taxon>Rhodanobacteraceae</taxon>
        <taxon>Dokdonella</taxon>
    </lineage>
</organism>
<dbReference type="EMBL" id="JACGXL010000001">
    <property type="protein sequence ID" value="MBA8886984.1"/>
    <property type="molecule type" value="Genomic_DNA"/>
</dbReference>
<feature type="transmembrane region" description="Helical" evidence="1">
    <location>
        <begin position="180"/>
        <end position="205"/>
    </location>
</feature>
<dbReference type="RefSeq" id="WP_182530012.1">
    <property type="nucleotide sequence ID" value="NZ_JACGXL010000001.1"/>
</dbReference>
<gene>
    <name evidence="2" type="ORF">FHW12_001175</name>
</gene>
<feature type="transmembrane region" description="Helical" evidence="1">
    <location>
        <begin position="34"/>
        <end position="53"/>
    </location>
</feature>
<dbReference type="AlphaFoldDB" id="A0A839F3W0"/>
<feature type="transmembrane region" description="Helical" evidence="1">
    <location>
        <begin position="73"/>
        <end position="92"/>
    </location>
</feature>